<dbReference type="Pfam" id="PF00072">
    <property type="entry name" value="Response_reg"/>
    <property type="match status" value="1"/>
</dbReference>
<dbReference type="PRINTS" id="PR00038">
    <property type="entry name" value="HTHLUXR"/>
</dbReference>
<dbReference type="Gene3D" id="3.40.50.2300">
    <property type="match status" value="1"/>
</dbReference>
<dbReference type="InterPro" id="IPR058245">
    <property type="entry name" value="NreC/VraR/RcsB-like_REC"/>
</dbReference>
<protein>
    <submittedName>
        <fullName evidence="6">DNA-binding response regulator, NarL/FixJ family, contains REC and HTH domains</fullName>
    </submittedName>
</protein>
<feature type="domain" description="Response regulatory" evidence="5">
    <location>
        <begin position="4"/>
        <end position="120"/>
    </location>
</feature>
<name>A0A1I7NPN2_9HYPH</name>
<sequence>MNKSLLIVDDHLLFAEALSYLLKGIEESLMIDVASSLPVGLERLASGNVPDLVLLDYSMPGGGLEALRRVKAAAPGIRVAFLSGLDEPGLVGEAMENGALGWLSKSMGGEAIMLALRLLLAGERFVPANLVFSDDRPGLTQREKDVAALLAQGLADKQIADRLSLQLGTVKVHVKNLLRKYGAENRTRFALTYRRG</sequence>
<keyword evidence="1 3" id="KW-0597">Phosphoprotein</keyword>
<evidence type="ECO:0000256" key="3">
    <source>
        <dbReference type="PROSITE-ProRule" id="PRU00169"/>
    </source>
</evidence>
<organism evidence="6 7">
    <name type="scientific">Devosia crocina</name>
    <dbReference type="NCBI Taxonomy" id="429728"/>
    <lineage>
        <taxon>Bacteria</taxon>
        <taxon>Pseudomonadati</taxon>
        <taxon>Pseudomonadota</taxon>
        <taxon>Alphaproteobacteria</taxon>
        <taxon>Hyphomicrobiales</taxon>
        <taxon>Devosiaceae</taxon>
        <taxon>Devosia</taxon>
    </lineage>
</organism>
<dbReference type="SUPFAM" id="SSF52172">
    <property type="entry name" value="CheY-like"/>
    <property type="match status" value="1"/>
</dbReference>
<evidence type="ECO:0000313" key="7">
    <source>
        <dbReference type="Proteomes" id="UP000199074"/>
    </source>
</evidence>
<dbReference type="PANTHER" id="PTHR43214">
    <property type="entry name" value="TWO-COMPONENT RESPONSE REGULATOR"/>
    <property type="match status" value="1"/>
</dbReference>
<feature type="modified residue" description="4-aspartylphosphate" evidence="3">
    <location>
        <position position="56"/>
    </location>
</feature>
<feature type="domain" description="HTH luxR-type" evidence="4">
    <location>
        <begin position="132"/>
        <end position="196"/>
    </location>
</feature>
<dbReference type="SMART" id="SM00421">
    <property type="entry name" value="HTH_LUXR"/>
    <property type="match status" value="1"/>
</dbReference>
<evidence type="ECO:0000259" key="4">
    <source>
        <dbReference type="PROSITE" id="PS50043"/>
    </source>
</evidence>
<dbReference type="InterPro" id="IPR016032">
    <property type="entry name" value="Sig_transdc_resp-reg_C-effctor"/>
</dbReference>
<dbReference type="OrthoDB" id="9808843at2"/>
<dbReference type="GO" id="GO:0006355">
    <property type="term" value="P:regulation of DNA-templated transcription"/>
    <property type="evidence" value="ECO:0007669"/>
    <property type="project" value="InterPro"/>
</dbReference>
<proteinExistence type="predicted"/>
<dbReference type="AlphaFoldDB" id="A0A1I7NPN2"/>
<dbReference type="GO" id="GO:0003677">
    <property type="term" value="F:DNA binding"/>
    <property type="evidence" value="ECO:0007669"/>
    <property type="project" value="UniProtKB-KW"/>
</dbReference>
<evidence type="ECO:0000256" key="1">
    <source>
        <dbReference type="ARBA" id="ARBA00022553"/>
    </source>
</evidence>
<accession>A0A1I7NPN2</accession>
<dbReference type="Pfam" id="PF00196">
    <property type="entry name" value="GerE"/>
    <property type="match status" value="1"/>
</dbReference>
<keyword evidence="2 6" id="KW-0238">DNA-binding</keyword>
<dbReference type="RefSeq" id="WP_139232585.1">
    <property type="nucleotide sequence ID" value="NZ_FPCK01000002.1"/>
</dbReference>
<gene>
    <name evidence="6" type="ORF">SAMN05216456_2581</name>
</gene>
<dbReference type="PROSITE" id="PS50110">
    <property type="entry name" value="RESPONSE_REGULATORY"/>
    <property type="match status" value="1"/>
</dbReference>
<dbReference type="PANTHER" id="PTHR43214:SF42">
    <property type="entry name" value="TRANSCRIPTIONAL REGULATORY PROTEIN DESR"/>
    <property type="match status" value="1"/>
</dbReference>
<dbReference type="EMBL" id="FPCK01000002">
    <property type="protein sequence ID" value="SFV36589.1"/>
    <property type="molecule type" value="Genomic_DNA"/>
</dbReference>
<reference evidence="6 7" key="1">
    <citation type="submission" date="2016-10" db="EMBL/GenBank/DDBJ databases">
        <authorList>
            <person name="de Groot N.N."/>
        </authorList>
    </citation>
    <scope>NUCLEOTIDE SEQUENCE [LARGE SCALE GENOMIC DNA]</scope>
    <source>
        <strain evidence="6 7">IPL20</strain>
    </source>
</reference>
<dbReference type="Gene3D" id="1.10.10.10">
    <property type="entry name" value="Winged helix-like DNA-binding domain superfamily/Winged helix DNA-binding domain"/>
    <property type="match status" value="1"/>
</dbReference>
<dbReference type="Proteomes" id="UP000199074">
    <property type="component" value="Unassembled WGS sequence"/>
</dbReference>
<dbReference type="InterPro" id="IPR036388">
    <property type="entry name" value="WH-like_DNA-bd_sf"/>
</dbReference>
<dbReference type="SUPFAM" id="SSF46894">
    <property type="entry name" value="C-terminal effector domain of the bipartite response regulators"/>
    <property type="match status" value="1"/>
</dbReference>
<dbReference type="InterPro" id="IPR039420">
    <property type="entry name" value="WalR-like"/>
</dbReference>
<dbReference type="InterPro" id="IPR011006">
    <property type="entry name" value="CheY-like_superfamily"/>
</dbReference>
<evidence type="ECO:0000256" key="2">
    <source>
        <dbReference type="ARBA" id="ARBA00023125"/>
    </source>
</evidence>
<dbReference type="InterPro" id="IPR000792">
    <property type="entry name" value="Tscrpt_reg_LuxR_C"/>
</dbReference>
<dbReference type="PROSITE" id="PS50043">
    <property type="entry name" value="HTH_LUXR_2"/>
    <property type="match status" value="1"/>
</dbReference>
<dbReference type="STRING" id="429728.SAMN05216456_2581"/>
<dbReference type="CDD" id="cd17535">
    <property type="entry name" value="REC_NarL-like"/>
    <property type="match status" value="1"/>
</dbReference>
<evidence type="ECO:0000313" key="6">
    <source>
        <dbReference type="EMBL" id="SFV36589.1"/>
    </source>
</evidence>
<dbReference type="SMART" id="SM00448">
    <property type="entry name" value="REC"/>
    <property type="match status" value="1"/>
</dbReference>
<dbReference type="GO" id="GO:0000160">
    <property type="term" value="P:phosphorelay signal transduction system"/>
    <property type="evidence" value="ECO:0007669"/>
    <property type="project" value="InterPro"/>
</dbReference>
<dbReference type="CDD" id="cd06170">
    <property type="entry name" value="LuxR_C_like"/>
    <property type="match status" value="1"/>
</dbReference>
<dbReference type="InterPro" id="IPR001789">
    <property type="entry name" value="Sig_transdc_resp-reg_receiver"/>
</dbReference>
<keyword evidence="7" id="KW-1185">Reference proteome</keyword>
<evidence type="ECO:0000259" key="5">
    <source>
        <dbReference type="PROSITE" id="PS50110"/>
    </source>
</evidence>